<dbReference type="EMBL" id="FZNO01000011">
    <property type="protein sequence ID" value="SNR53457.1"/>
    <property type="molecule type" value="Genomic_DNA"/>
</dbReference>
<dbReference type="PANTHER" id="PTHR42879:SF2">
    <property type="entry name" value="3-OXOACYL-[ACYL-CARRIER-PROTEIN] REDUCTASE FABG"/>
    <property type="match status" value="1"/>
</dbReference>
<accession>A0A238X3F4</accession>
<dbReference type="InterPro" id="IPR036291">
    <property type="entry name" value="NAD(P)-bd_dom_sf"/>
</dbReference>
<evidence type="ECO:0000313" key="4">
    <source>
        <dbReference type="Proteomes" id="UP000198403"/>
    </source>
</evidence>
<dbReference type="AlphaFoldDB" id="A0A238X3F4"/>
<sequence>MSDLLDLKGRVAMVTGAGQGVGRQVALDLAAHNAGVVVVNDFFPDRAAAVAEEIREAGTKAVPVAFDVTDHDAVQAGIAAAAAEAGSVDILVNNAGNAGPEHSISDARPFWETGPEEWAPWIGSNFFGVLNCARAVVPDMVSRGYGRIVTVISDAGRVGEPNLVVYSGAKAGAAGFTRGLAKAVGRHGITANGIALSAMRTPASEPLLGDPEMVRKMLRNYVVKRLGEPSDASAMALFLASDAASWITGQTYPVNGGYAFAQ</sequence>
<dbReference type="SUPFAM" id="SSF51735">
    <property type="entry name" value="NAD(P)-binding Rossmann-fold domains"/>
    <property type="match status" value="1"/>
</dbReference>
<dbReference type="GO" id="GO:0032787">
    <property type="term" value="P:monocarboxylic acid metabolic process"/>
    <property type="evidence" value="ECO:0007669"/>
    <property type="project" value="UniProtKB-ARBA"/>
</dbReference>
<dbReference type="PANTHER" id="PTHR42879">
    <property type="entry name" value="3-OXOACYL-(ACYL-CARRIER-PROTEIN) REDUCTASE"/>
    <property type="match status" value="1"/>
</dbReference>
<protein>
    <submittedName>
        <fullName evidence="3">3-oxoacyl-[acyl-carrier protein] reductase</fullName>
    </submittedName>
</protein>
<dbReference type="GO" id="GO:0016491">
    <property type="term" value="F:oxidoreductase activity"/>
    <property type="evidence" value="ECO:0007669"/>
    <property type="project" value="UniProtKB-KW"/>
</dbReference>
<dbReference type="InterPro" id="IPR002347">
    <property type="entry name" value="SDR_fam"/>
</dbReference>
<reference evidence="3 4" key="1">
    <citation type="submission" date="2017-06" db="EMBL/GenBank/DDBJ databases">
        <authorList>
            <person name="Kim H.J."/>
            <person name="Triplett B.A."/>
        </authorList>
    </citation>
    <scope>NUCLEOTIDE SEQUENCE [LARGE SCALE GENOMIC DNA]</scope>
    <source>
        <strain evidence="3 4">DSM 44272</strain>
    </source>
</reference>
<gene>
    <name evidence="3" type="ORF">SAMN06272737_111102</name>
</gene>
<dbReference type="PROSITE" id="PS00061">
    <property type="entry name" value="ADH_SHORT"/>
    <property type="match status" value="1"/>
</dbReference>
<dbReference type="Gene3D" id="3.40.50.720">
    <property type="entry name" value="NAD(P)-binding Rossmann-like Domain"/>
    <property type="match status" value="1"/>
</dbReference>
<dbReference type="InterPro" id="IPR020904">
    <property type="entry name" value="Sc_DH/Rdtase_CS"/>
</dbReference>
<dbReference type="Proteomes" id="UP000198403">
    <property type="component" value="Unassembled WGS sequence"/>
</dbReference>
<evidence type="ECO:0000313" key="3">
    <source>
        <dbReference type="EMBL" id="SNR53457.1"/>
    </source>
</evidence>
<evidence type="ECO:0000256" key="2">
    <source>
        <dbReference type="ARBA" id="ARBA00023002"/>
    </source>
</evidence>
<name>A0A238X3F4_9ACTN</name>
<dbReference type="InterPro" id="IPR050259">
    <property type="entry name" value="SDR"/>
</dbReference>
<dbReference type="FunFam" id="3.40.50.720:FF:000084">
    <property type="entry name" value="Short-chain dehydrogenase reductase"/>
    <property type="match status" value="1"/>
</dbReference>
<dbReference type="Pfam" id="PF13561">
    <property type="entry name" value="adh_short_C2"/>
    <property type="match status" value="1"/>
</dbReference>
<dbReference type="PRINTS" id="PR00081">
    <property type="entry name" value="GDHRDH"/>
</dbReference>
<comment type="similarity">
    <text evidence="1">Belongs to the short-chain dehydrogenases/reductases (SDR) family.</text>
</comment>
<proteinExistence type="inferred from homology"/>
<organism evidence="3 4">
    <name type="scientific">Blastococcus mobilis</name>
    <dbReference type="NCBI Taxonomy" id="1938746"/>
    <lineage>
        <taxon>Bacteria</taxon>
        <taxon>Bacillati</taxon>
        <taxon>Actinomycetota</taxon>
        <taxon>Actinomycetes</taxon>
        <taxon>Geodermatophilales</taxon>
        <taxon>Geodermatophilaceae</taxon>
        <taxon>Blastococcus</taxon>
    </lineage>
</organism>
<dbReference type="OrthoDB" id="7064009at2"/>
<dbReference type="RefSeq" id="WP_089336759.1">
    <property type="nucleotide sequence ID" value="NZ_FZNO01000011.1"/>
</dbReference>
<keyword evidence="4" id="KW-1185">Reference proteome</keyword>
<keyword evidence="2" id="KW-0560">Oxidoreductase</keyword>
<evidence type="ECO:0000256" key="1">
    <source>
        <dbReference type="ARBA" id="ARBA00006484"/>
    </source>
</evidence>
<dbReference type="PRINTS" id="PR00080">
    <property type="entry name" value="SDRFAMILY"/>
</dbReference>